<dbReference type="Gene3D" id="2.170.150.70">
    <property type="match status" value="1"/>
</dbReference>
<dbReference type="GO" id="GO:0016846">
    <property type="term" value="F:carbon-sulfur lyase activity"/>
    <property type="evidence" value="ECO:0007669"/>
    <property type="project" value="InterPro"/>
</dbReference>
<sequence length="122" mass="13459">MPLKATCHCGATSFEVSEAPTSITECNCTFCFKRGGLWAYYSPEQVSFTKTDKTTPYTSDATTHAHHHCSICGCGAYNQVLCTWGESGPDFTKPQVAVNARLFDDFDIATLPVNHLDGRNQW</sequence>
<reference evidence="5 6" key="1">
    <citation type="submission" date="2019-06" db="EMBL/GenBank/DDBJ databases">
        <title>Lysobacter alkalisoli sp. nov. isolated from saline-alkali soil.</title>
        <authorList>
            <person name="Sun J.-Q."/>
            <person name="Xu L."/>
        </authorList>
    </citation>
    <scope>NUCLEOTIDE SEQUENCE [LARGE SCALE GENOMIC DNA]</scope>
    <source>
        <strain evidence="5 6">SJ-36</strain>
    </source>
</reference>
<organism evidence="5 6">
    <name type="scientific">Marilutibacter alkalisoli</name>
    <dbReference type="NCBI Taxonomy" id="2591633"/>
    <lineage>
        <taxon>Bacteria</taxon>
        <taxon>Pseudomonadati</taxon>
        <taxon>Pseudomonadota</taxon>
        <taxon>Gammaproteobacteria</taxon>
        <taxon>Lysobacterales</taxon>
        <taxon>Lysobacteraceae</taxon>
        <taxon>Marilutibacter</taxon>
    </lineage>
</organism>
<dbReference type="InterPro" id="IPR006913">
    <property type="entry name" value="CENP-V/GFA"/>
</dbReference>
<keyword evidence="2" id="KW-0479">Metal-binding</keyword>
<dbReference type="InterPro" id="IPR011057">
    <property type="entry name" value="Mss4-like_sf"/>
</dbReference>
<dbReference type="Proteomes" id="UP000317199">
    <property type="component" value="Chromosome"/>
</dbReference>
<dbReference type="GO" id="GO:0046872">
    <property type="term" value="F:metal ion binding"/>
    <property type="evidence" value="ECO:0007669"/>
    <property type="project" value="UniProtKB-KW"/>
</dbReference>
<gene>
    <name evidence="5" type="ORF">FKV23_05975</name>
</gene>
<dbReference type="PANTHER" id="PTHR28620">
    <property type="entry name" value="CENTROMERE PROTEIN V"/>
    <property type="match status" value="1"/>
</dbReference>
<dbReference type="Pfam" id="PF04828">
    <property type="entry name" value="GFA"/>
    <property type="match status" value="1"/>
</dbReference>
<dbReference type="SUPFAM" id="SSF51316">
    <property type="entry name" value="Mss4-like"/>
    <property type="match status" value="1"/>
</dbReference>
<evidence type="ECO:0000259" key="4">
    <source>
        <dbReference type="PROSITE" id="PS51891"/>
    </source>
</evidence>
<evidence type="ECO:0000313" key="6">
    <source>
        <dbReference type="Proteomes" id="UP000317199"/>
    </source>
</evidence>
<evidence type="ECO:0000256" key="1">
    <source>
        <dbReference type="ARBA" id="ARBA00005495"/>
    </source>
</evidence>
<feature type="domain" description="CENP-V/GFA" evidence="4">
    <location>
        <begin position="3"/>
        <end position="122"/>
    </location>
</feature>
<dbReference type="PANTHER" id="PTHR28620:SF1">
    <property type="entry name" value="CENP-V_GFA DOMAIN-CONTAINING PROTEIN"/>
    <property type="match status" value="1"/>
</dbReference>
<protein>
    <submittedName>
        <fullName evidence="5">GFA family protein</fullName>
    </submittedName>
</protein>
<dbReference type="InterPro" id="IPR052355">
    <property type="entry name" value="CENP-V-like"/>
</dbReference>
<evidence type="ECO:0000313" key="5">
    <source>
        <dbReference type="EMBL" id="QDH69692.1"/>
    </source>
</evidence>
<name>A0A514BQL7_9GAMM</name>
<dbReference type="EMBL" id="CP041242">
    <property type="protein sequence ID" value="QDH69692.1"/>
    <property type="molecule type" value="Genomic_DNA"/>
</dbReference>
<evidence type="ECO:0000256" key="2">
    <source>
        <dbReference type="ARBA" id="ARBA00022723"/>
    </source>
</evidence>
<evidence type="ECO:0000256" key="3">
    <source>
        <dbReference type="ARBA" id="ARBA00022833"/>
    </source>
</evidence>
<comment type="similarity">
    <text evidence="1">Belongs to the Gfa family.</text>
</comment>
<dbReference type="PROSITE" id="PS51891">
    <property type="entry name" value="CENP_V_GFA"/>
    <property type="match status" value="1"/>
</dbReference>
<dbReference type="KEGG" id="lyj:FKV23_05975"/>
<keyword evidence="6" id="KW-1185">Reference proteome</keyword>
<proteinExistence type="inferred from homology"/>
<accession>A0A514BQL7</accession>
<keyword evidence="3" id="KW-0862">Zinc</keyword>
<dbReference type="OrthoDB" id="9805575at2"/>
<dbReference type="AlphaFoldDB" id="A0A514BQL7"/>